<keyword evidence="2 5" id="KW-0238">DNA-binding</keyword>
<accession>A0ABR4ZFX0</accession>
<dbReference type="Pfam" id="PF12833">
    <property type="entry name" value="HTH_18"/>
    <property type="match status" value="1"/>
</dbReference>
<evidence type="ECO:0000259" key="4">
    <source>
        <dbReference type="PROSITE" id="PS01124"/>
    </source>
</evidence>
<dbReference type="PROSITE" id="PS01124">
    <property type="entry name" value="HTH_ARAC_FAMILY_2"/>
    <property type="match status" value="1"/>
</dbReference>
<gene>
    <name evidence="5" type="ORF">FG87_16095</name>
</gene>
<protein>
    <submittedName>
        <fullName evidence="5">DNA-binding protein</fullName>
    </submittedName>
</protein>
<dbReference type="Gene3D" id="1.10.10.60">
    <property type="entry name" value="Homeodomain-like"/>
    <property type="match status" value="1"/>
</dbReference>
<name>A0ABR4ZFX0_9NOCA</name>
<comment type="caution">
    <text evidence="5">The sequence shown here is derived from an EMBL/GenBank/DDBJ whole genome shotgun (WGS) entry which is preliminary data.</text>
</comment>
<evidence type="ECO:0000313" key="5">
    <source>
        <dbReference type="EMBL" id="KIA63904.1"/>
    </source>
</evidence>
<reference evidence="5 6" key="1">
    <citation type="journal article" date="2014" name="Int. J. Syst. Evol. Microbiol.">
        <title>Nocardia vulneris sp. nov., isolated from wounds of human patients in North America.</title>
        <authorList>
            <person name="Lasker B.A."/>
            <person name="Bell M."/>
            <person name="Klenk H.P."/>
            <person name="Sproer C."/>
            <person name="Schumann C."/>
            <person name="Schumann P."/>
            <person name="Brown J.M."/>
        </authorList>
    </citation>
    <scope>NUCLEOTIDE SEQUENCE [LARGE SCALE GENOMIC DNA]</scope>
    <source>
        <strain evidence="5 6">W9851</strain>
    </source>
</reference>
<keyword evidence="6" id="KW-1185">Reference proteome</keyword>
<dbReference type="SUPFAM" id="SSF46689">
    <property type="entry name" value="Homeodomain-like"/>
    <property type="match status" value="1"/>
</dbReference>
<evidence type="ECO:0000256" key="3">
    <source>
        <dbReference type="ARBA" id="ARBA00023163"/>
    </source>
</evidence>
<dbReference type="RefSeq" id="WP_043670824.1">
    <property type="nucleotide sequence ID" value="NZ_BDCI01000017.1"/>
</dbReference>
<evidence type="ECO:0000256" key="1">
    <source>
        <dbReference type="ARBA" id="ARBA00023015"/>
    </source>
</evidence>
<evidence type="ECO:0000313" key="6">
    <source>
        <dbReference type="Proteomes" id="UP000031364"/>
    </source>
</evidence>
<dbReference type="InterPro" id="IPR018060">
    <property type="entry name" value="HTH_AraC"/>
</dbReference>
<dbReference type="GO" id="GO:0003677">
    <property type="term" value="F:DNA binding"/>
    <property type="evidence" value="ECO:0007669"/>
    <property type="project" value="UniProtKB-KW"/>
</dbReference>
<keyword evidence="3" id="KW-0804">Transcription</keyword>
<dbReference type="SMART" id="SM00342">
    <property type="entry name" value="HTH_ARAC"/>
    <property type="match status" value="1"/>
</dbReference>
<dbReference type="PANTHER" id="PTHR46796">
    <property type="entry name" value="HTH-TYPE TRANSCRIPTIONAL ACTIVATOR RHAS-RELATED"/>
    <property type="match status" value="1"/>
</dbReference>
<evidence type="ECO:0000256" key="2">
    <source>
        <dbReference type="ARBA" id="ARBA00023125"/>
    </source>
</evidence>
<proteinExistence type="predicted"/>
<dbReference type="EMBL" id="JNFP01000017">
    <property type="protein sequence ID" value="KIA63904.1"/>
    <property type="molecule type" value="Genomic_DNA"/>
</dbReference>
<feature type="domain" description="HTH araC/xylS-type" evidence="4">
    <location>
        <begin position="149"/>
        <end position="249"/>
    </location>
</feature>
<keyword evidence="1" id="KW-0805">Transcription regulation</keyword>
<sequence length="256" mass="26740">MAIMDGAPLPETSCLAPATVWLWPGHAVYRGPSLQLDAHSGSVHCLAVGLDAPFTLHVDGISKAVRTALIPPRRAHRLVAGGARMLFCYIDPTSPHAKSCWDRMTASAAGIGLAHSNEHDLLALAAHAEFDPVAAIELACGSRRSAVDPRIAGAAAALLAHPAGANSAGELAAAAHLSTSRFLHLFAAQSGTSFRRYRLWARVLSVGRAVSKGADLTTAAVEAGFASPSHLTDTFHTMFGLPPSRLLPGTRLVVLD</sequence>
<dbReference type="InterPro" id="IPR050204">
    <property type="entry name" value="AraC_XylS_family_regulators"/>
</dbReference>
<dbReference type="Proteomes" id="UP000031364">
    <property type="component" value="Unassembled WGS sequence"/>
</dbReference>
<organism evidence="5 6">
    <name type="scientific">Nocardia vulneris</name>
    <dbReference type="NCBI Taxonomy" id="1141657"/>
    <lineage>
        <taxon>Bacteria</taxon>
        <taxon>Bacillati</taxon>
        <taxon>Actinomycetota</taxon>
        <taxon>Actinomycetes</taxon>
        <taxon>Mycobacteriales</taxon>
        <taxon>Nocardiaceae</taxon>
        <taxon>Nocardia</taxon>
    </lineage>
</organism>
<dbReference type="InterPro" id="IPR009057">
    <property type="entry name" value="Homeodomain-like_sf"/>
</dbReference>